<dbReference type="PANTHER" id="PTHR30204">
    <property type="entry name" value="REDOX-CYCLING DRUG-SENSING TRANSCRIPTIONAL ACTIVATOR SOXR"/>
    <property type="match status" value="1"/>
</dbReference>
<dbReference type="SUPFAM" id="SSF46955">
    <property type="entry name" value="Putative DNA-binding domain"/>
    <property type="match status" value="1"/>
</dbReference>
<dbReference type="PRINTS" id="PR00040">
    <property type="entry name" value="HTHMERR"/>
</dbReference>
<dbReference type="InterPro" id="IPR047057">
    <property type="entry name" value="MerR_fam"/>
</dbReference>
<dbReference type="GO" id="GO:0003677">
    <property type="term" value="F:DNA binding"/>
    <property type="evidence" value="ECO:0007669"/>
    <property type="project" value="UniProtKB-KW"/>
</dbReference>
<evidence type="ECO:0000256" key="1">
    <source>
        <dbReference type="ARBA" id="ARBA00023125"/>
    </source>
</evidence>
<dbReference type="InterPro" id="IPR009061">
    <property type="entry name" value="DNA-bd_dom_put_sf"/>
</dbReference>
<evidence type="ECO:0000313" key="3">
    <source>
        <dbReference type="EMBL" id="GGM32019.1"/>
    </source>
</evidence>
<proteinExistence type="predicted"/>
<dbReference type="Pfam" id="PF13411">
    <property type="entry name" value="MerR_1"/>
    <property type="match status" value="1"/>
</dbReference>
<dbReference type="SMART" id="SM00422">
    <property type="entry name" value="HTH_MERR"/>
    <property type="match status" value="1"/>
</dbReference>
<dbReference type="Proteomes" id="UP000642070">
    <property type="component" value="Unassembled WGS sequence"/>
</dbReference>
<comment type="caution">
    <text evidence="3">The sequence shown here is derived from an EMBL/GenBank/DDBJ whole genome shotgun (WGS) entry which is preliminary data.</text>
</comment>
<protein>
    <submittedName>
        <fullName evidence="3">MerR family transcriptional regulator</fullName>
    </submittedName>
</protein>
<dbReference type="PROSITE" id="PS50937">
    <property type="entry name" value="HTH_MERR_2"/>
    <property type="match status" value="1"/>
</dbReference>
<feature type="domain" description="HTH merR-type" evidence="2">
    <location>
        <begin position="1"/>
        <end position="73"/>
    </location>
</feature>
<keyword evidence="1" id="KW-0238">DNA-binding</keyword>
<evidence type="ECO:0000313" key="4">
    <source>
        <dbReference type="Proteomes" id="UP000642070"/>
    </source>
</evidence>
<reference evidence="3" key="2">
    <citation type="submission" date="2020-09" db="EMBL/GenBank/DDBJ databases">
        <authorList>
            <person name="Sun Q."/>
            <person name="Ohkuma M."/>
        </authorList>
    </citation>
    <scope>NUCLEOTIDE SEQUENCE</scope>
    <source>
        <strain evidence="3">JCM 19831</strain>
    </source>
</reference>
<dbReference type="GO" id="GO:0003700">
    <property type="term" value="F:DNA-binding transcription factor activity"/>
    <property type="evidence" value="ECO:0007669"/>
    <property type="project" value="InterPro"/>
</dbReference>
<sequence length="311" mass="34850">MLSDVNIGELSRLTGLPVKTIRYYSDVGLVPEAERSRANYRRYDHGALVRLEFVRTLRELGLDIATIRRVLDNGVDLASVAAAHAEAIGVQIRVLRLRRAALRAVARRDPSPSELERMTRITQASADERRRIVEEFFDTVFADLPASEEATKFAGMMRSATPDLPDDPTDEQVDAWIELASLLRAPDFRARLREMSRRSLDSSAPPRSVPTEMSDISWFTDHVAAAMDRGVTPEDPAAAEVVSEVTGRWAAAFDRADDPAYRAELIDGLELAVDPRAERYWQLMAVINGWPPVPTTTHRWSWFLSALKAHS</sequence>
<dbReference type="PANTHER" id="PTHR30204:SF93">
    <property type="entry name" value="HTH MERR-TYPE DOMAIN-CONTAINING PROTEIN"/>
    <property type="match status" value="1"/>
</dbReference>
<organism evidence="3 4">
    <name type="scientific">Dactylosporangium sucinum</name>
    <dbReference type="NCBI Taxonomy" id="1424081"/>
    <lineage>
        <taxon>Bacteria</taxon>
        <taxon>Bacillati</taxon>
        <taxon>Actinomycetota</taxon>
        <taxon>Actinomycetes</taxon>
        <taxon>Micromonosporales</taxon>
        <taxon>Micromonosporaceae</taxon>
        <taxon>Dactylosporangium</taxon>
    </lineage>
</organism>
<dbReference type="Gene3D" id="1.10.1660.10">
    <property type="match status" value="1"/>
</dbReference>
<dbReference type="RefSeq" id="WP_190251061.1">
    <property type="nucleotide sequence ID" value="NZ_BMPI01000016.1"/>
</dbReference>
<keyword evidence="4" id="KW-1185">Reference proteome</keyword>
<dbReference type="InterPro" id="IPR000551">
    <property type="entry name" value="MerR-type_HTH_dom"/>
</dbReference>
<gene>
    <name evidence="3" type="ORF">GCM10007977_036490</name>
</gene>
<accession>A0A917WVH6</accession>
<reference evidence="3" key="1">
    <citation type="journal article" date="2014" name="Int. J. Syst. Evol. Microbiol.">
        <title>Complete genome sequence of Corynebacterium casei LMG S-19264T (=DSM 44701T), isolated from a smear-ripened cheese.</title>
        <authorList>
            <consortium name="US DOE Joint Genome Institute (JGI-PGF)"/>
            <person name="Walter F."/>
            <person name="Albersmeier A."/>
            <person name="Kalinowski J."/>
            <person name="Ruckert C."/>
        </authorList>
    </citation>
    <scope>NUCLEOTIDE SEQUENCE</scope>
    <source>
        <strain evidence="3">JCM 19831</strain>
    </source>
</reference>
<evidence type="ECO:0000259" key="2">
    <source>
        <dbReference type="PROSITE" id="PS50937"/>
    </source>
</evidence>
<dbReference type="EMBL" id="BMPI01000016">
    <property type="protein sequence ID" value="GGM32019.1"/>
    <property type="molecule type" value="Genomic_DNA"/>
</dbReference>
<dbReference type="AlphaFoldDB" id="A0A917WVH6"/>
<name>A0A917WVH6_9ACTN</name>